<dbReference type="GO" id="GO:0016102">
    <property type="term" value="P:diterpenoid biosynthetic process"/>
    <property type="evidence" value="ECO:0007669"/>
    <property type="project" value="TreeGrafter"/>
</dbReference>
<protein>
    <recommendedName>
        <fullName evidence="4">Ent-kaurene synthase</fullName>
    </recommendedName>
</protein>
<evidence type="ECO:0000313" key="2">
    <source>
        <dbReference type="EMBL" id="RWA06352.1"/>
    </source>
</evidence>
<dbReference type="STRING" id="363999.A0A439CVZ5"/>
<dbReference type="EMBL" id="RYZI01000344">
    <property type="protein sequence ID" value="RWA06352.1"/>
    <property type="molecule type" value="Genomic_DNA"/>
</dbReference>
<comment type="similarity">
    <text evidence="1">Belongs to the terpene synthase family.</text>
</comment>
<evidence type="ECO:0008006" key="4">
    <source>
        <dbReference type="Google" id="ProtNLM"/>
    </source>
</evidence>
<dbReference type="PANTHER" id="PTHR31739">
    <property type="entry name" value="ENT-COPALYL DIPHOSPHATE SYNTHASE, CHLOROPLASTIC"/>
    <property type="match status" value="1"/>
</dbReference>
<dbReference type="InterPro" id="IPR008930">
    <property type="entry name" value="Terpenoid_cyclase/PrenylTrfase"/>
</dbReference>
<reference evidence="2 3" key="1">
    <citation type="submission" date="2018-12" db="EMBL/GenBank/DDBJ databases">
        <title>Draft genome sequence of Xylaria grammica IHI A82.</title>
        <authorList>
            <person name="Buettner E."/>
            <person name="Kellner H."/>
        </authorList>
    </citation>
    <scope>NUCLEOTIDE SEQUENCE [LARGE SCALE GENOMIC DNA]</scope>
    <source>
        <strain evidence="2 3">IHI A82</strain>
    </source>
</reference>
<dbReference type="GO" id="GO:0000287">
    <property type="term" value="F:magnesium ion binding"/>
    <property type="evidence" value="ECO:0007669"/>
    <property type="project" value="TreeGrafter"/>
</dbReference>
<organism evidence="2 3">
    <name type="scientific">Xylaria grammica</name>
    <dbReference type="NCBI Taxonomy" id="363999"/>
    <lineage>
        <taxon>Eukaryota</taxon>
        <taxon>Fungi</taxon>
        <taxon>Dikarya</taxon>
        <taxon>Ascomycota</taxon>
        <taxon>Pezizomycotina</taxon>
        <taxon>Sordariomycetes</taxon>
        <taxon>Xylariomycetidae</taxon>
        <taxon>Xylariales</taxon>
        <taxon>Xylariaceae</taxon>
        <taxon>Xylaria</taxon>
    </lineage>
</organism>
<dbReference type="Gene3D" id="1.50.10.160">
    <property type="match status" value="1"/>
</dbReference>
<keyword evidence="3" id="KW-1185">Reference proteome</keyword>
<dbReference type="Gene3D" id="1.50.10.20">
    <property type="match status" value="1"/>
</dbReference>
<sequence>MSDLSSVSIISESKALIRDIGNKLENGEFGSFSPSIYDTAWMARIRLPGDRSRLLFPECFAYLLETQSPDGGWTAHGSQVDRILNTMASLVALKGHQVAAEEIGDTGTSDRLSGRISNAEEFLKLQLEEWDVTSSVHVGTEILVPALLETLEKSGTMFEFRGRSLLMKWNQKKLRKFSPEILYSSNRTTLVHSLESFVGKIDFDRVAHHLDQRNSMMASPAATAAYLMNISTWDRDVEAYLRTVVKNSSSKGSGGVPGAFPSSTFELTWIVSTLLKGSPYADLFELPELLQIRALLQSQFDSHDGLVGFDSGVLADADDTAKIILTLTLLGRTPSPEKMNSHFEADDHFRTYTHEANGSFSTNCNVLDALLHCTNSATYLSQIIKISQFLCREFDSGTISDKWNLSETYSLMLLSQAFVKLFQRWDEGMLSDMPQELISEQMPIVLLQVMMRTLQGQQKDGSWIFGSASRETTAYAVLTLKVLGSLPWFMRFEPQTKSAIYSGLAYLVLNRALWDEPEYIWVAKVTYALPPVSRAYIIAALSTNTPYKWTEKTLTIVNLPTEVVRHIASFFSTLPMFQQDESWILEGDAALGCLYQPQLSRAISNIFPQRCGASNKYLEYIPFTWIATNRRQKHPLSNSVLRDMMLISLHIYQLDEFMETLLDRGTQLEYNEDVRFILQELCQFNPNGSLPPSQVKKYLSGYTSYMLEHPAVRRSPDHVRRNIHSKLAQCMLAHIDHEQDNRRLVAQQQKEMSKRSSEILTFESARQTYYEWVQETSAKDTQSPSTFLLFCCLAAPTGEPFFVGARQNYLADALSQHLAALCRQYNDYGSARRDQAEGNLNSLNFPEFAQSVDRSQQDPAASPTKNEATMKAHLLSIAEYERGCVSNVSEMLREELQRSRGGDWKFKALQVFIETVDLYGQMYVARDMSNRLR</sequence>
<dbReference type="GO" id="GO:0010333">
    <property type="term" value="F:terpene synthase activity"/>
    <property type="evidence" value="ECO:0007669"/>
    <property type="project" value="InterPro"/>
</dbReference>
<evidence type="ECO:0000313" key="3">
    <source>
        <dbReference type="Proteomes" id="UP000286045"/>
    </source>
</evidence>
<dbReference type="Proteomes" id="UP000286045">
    <property type="component" value="Unassembled WGS sequence"/>
</dbReference>
<evidence type="ECO:0000256" key="1">
    <source>
        <dbReference type="ARBA" id="ARBA00006333"/>
    </source>
</evidence>
<comment type="caution">
    <text evidence="2">The sequence shown here is derived from an EMBL/GenBank/DDBJ whole genome shotgun (WGS) entry which is preliminary data.</text>
</comment>
<accession>A0A439CVZ5</accession>
<dbReference type="AlphaFoldDB" id="A0A439CVZ5"/>
<dbReference type="InterPro" id="IPR050148">
    <property type="entry name" value="Terpene_synthase-like"/>
</dbReference>
<dbReference type="SUPFAM" id="SSF48239">
    <property type="entry name" value="Terpenoid cyclases/Protein prenyltransferases"/>
    <property type="match status" value="1"/>
</dbReference>
<proteinExistence type="inferred from homology"/>
<gene>
    <name evidence="2" type="ORF">EKO27_g8753</name>
</gene>
<name>A0A439CVZ5_9PEZI</name>
<dbReference type="PANTHER" id="PTHR31739:SF25">
    <property type="entry name" value="(E,E)-GERANYLLINALOOL SYNTHASE"/>
    <property type="match status" value="1"/>
</dbReference>